<evidence type="ECO:0000256" key="2">
    <source>
        <dbReference type="SAM" id="SignalP"/>
    </source>
</evidence>
<dbReference type="RefSeq" id="WP_203735612.1">
    <property type="nucleotide sequence ID" value="NZ_BAAATX010000047.1"/>
</dbReference>
<sequence>MMRRRSPRVWTAAAVVGLLPMTWCFGSAVAPAAAAAPPDGSASLRVESARTVGAAPEIQKGDPITAYHWLITADDVGNPHDAVVNCLPSRAGVASTPDFADRCQWPSIRYTPGAVPIVAQGDETDLSASKALGALPVGKYLISVTADGYKIDGSHFTVAGGEQTDVTVAMQPYPLPLGTVRLRVFNDSIPVDGTYEVGAERGLPGFTAHLADVLGEVTVDYYGNPLCTKYVHNAPDATHPAGSIVFENGKPKIAAGSTGKCVSNASGDITIENLGPDRYASQVVPPTGETWAQTTTLEGNWDWDVWVQEGDTGYDTEQTIGGERVPYVDFGFVTPKALPTGPATGEIVGTAVVGRTYVGGQGGVTLPNAGVAGANIAGPVARPWVALSALGNNDQMAYLARGGADGTFDIKNVPDGDYQLTIWDAPQELILDSFNVTVRGGNKVDVGNKILVGWFTEIRGSVYLDRNGNGKRDAGETGVPRFGVAVKERDNAVMDQGTNLVSTDNDGKYDIKQTYPMSKWLVLEAFNTRFKTTGITYQADNEPAPTTLMGAAVDLNFLPIIGLAGTVDWGVQPYSGADNGGIAGTVTYDTTRNELDAANAVTESYQPGVPNVPVHLYAVARDDNGDPIINPDGSVQHGPELNDAYTSETWKAGRGCTARMFDGRPLTDQNALPDFGTAANQRCVEAPMMGVQFAPSENDPAGFGQDVNGNYAFSDSKLNLYPPGNPKNPGPNHDLALYAPLPDGTTQQLVPDDYLVKVEIPADPVDGKPMYQVTREEDVNVFDGDSYLPQENFPPSPAEASAPPDGAQPQPDPGPDPSQGNGIVSGCAGANHTVHVTDLAFVAGGGSPFEGRPKPLCDTKLVEVRAGQTSAPNFNLFTQVPLPTHFWGLTINDLALSHDKRSIEYGEADGLPNVPMGIYDFAGNLKDTVDTDFNGFYEAIEPSTGTYNCPLPAGPCPNMYRFVGNDPGQPGHFNRNYNSRFRTIATNFQAWPGVFTVTDTAPTQVAATAVAPGSTQIDPVQCDPAADVPQLFSVSKPYLRPADTGAARRITISGSGFGTATGTVRVTGMLGAIGATVNSWTDREIQVTLGASALPTAANLTVTTGVGKQTINGLTMQFLGSGAGPLLGTFLNPRLRQVNPPAGAVSPGEKTYTTVQAALNDAAAGNGTQVTVVVVWPGTPATDNPAGVYYENVVIHSTARLQGVGPGGQYADGTTVAGSVLDGRGFGIDNASGIAWLALVGSLPHSGPAAVPDGAVVTVLARANQFNIANAPTIDGLRITGGNQSDFATNLNDVTGGTRTPYGAPGAAVTQGGGVYLHADAHYTQVTNNVIAGNSGSYGGAVRVGTPYTDTHNDNVTIARNQIRDNGGTNLAGGIGIFAGSTGYSVDHNSICGNFSAEYGGGVSHYGLSDNGRIAANRIYLNQSYDEAGGIMIAGELPSDPTKLSAGSGRVTIDANTVQANLSNDDGGGLRFLSAGNFTETVTNNVLAGNISTHEGGGVALDDTPDVRLVNNTVMDNITTATAVTSNGQPAPAGLSTAENSAQLQATLPASAPHFSSPKMFNNVFWNNRAGSWNGLRVAGIDAAGAPAGEPLNLWDMGSPDGLGPLTPTNSVLQTTTGTTPSVTNKTVDPQVLASFPTSVLIETSRTFPSFRQAVIVIQPVAGTNMGDYHLAAGSPANNAGSGSRNFPPLVRAPGSDIDGNTRSVTQPDIGADER</sequence>
<feature type="compositionally biased region" description="Low complexity" evidence="1">
    <location>
        <begin position="798"/>
        <end position="809"/>
    </location>
</feature>
<protein>
    <recommendedName>
        <fullName evidence="5">Alpha-amylase</fullName>
    </recommendedName>
</protein>
<dbReference type="InterPro" id="IPR006626">
    <property type="entry name" value="PbH1"/>
</dbReference>
<dbReference type="SUPFAM" id="SSF81296">
    <property type="entry name" value="E set domains"/>
    <property type="match status" value="1"/>
</dbReference>
<proteinExistence type="predicted"/>
<dbReference type="InterPro" id="IPR012334">
    <property type="entry name" value="Pectin_lyas_fold"/>
</dbReference>
<evidence type="ECO:0008006" key="5">
    <source>
        <dbReference type="Google" id="ProtNLM"/>
    </source>
</evidence>
<dbReference type="InterPro" id="IPR013783">
    <property type="entry name" value="Ig-like_fold"/>
</dbReference>
<keyword evidence="4" id="KW-1185">Reference proteome</keyword>
<evidence type="ECO:0000313" key="4">
    <source>
        <dbReference type="Proteomes" id="UP000637628"/>
    </source>
</evidence>
<feature type="region of interest" description="Disordered" evidence="1">
    <location>
        <begin position="718"/>
        <end position="744"/>
    </location>
</feature>
<evidence type="ECO:0000256" key="1">
    <source>
        <dbReference type="SAM" id="MobiDB-lite"/>
    </source>
</evidence>
<organism evidence="3 4">
    <name type="scientific">Paractinoplanes durhamensis</name>
    <dbReference type="NCBI Taxonomy" id="113563"/>
    <lineage>
        <taxon>Bacteria</taxon>
        <taxon>Bacillati</taxon>
        <taxon>Actinomycetota</taxon>
        <taxon>Actinomycetes</taxon>
        <taxon>Micromonosporales</taxon>
        <taxon>Micromonosporaceae</taxon>
        <taxon>Paractinoplanes</taxon>
    </lineage>
</organism>
<feature type="chain" id="PRO_5046419843" description="Alpha-amylase" evidence="2">
    <location>
        <begin position="33"/>
        <end position="1715"/>
    </location>
</feature>
<dbReference type="Gene3D" id="2.160.20.10">
    <property type="entry name" value="Single-stranded right-handed beta-helix, Pectin lyase-like"/>
    <property type="match status" value="1"/>
</dbReference>
<dbReference type="EMBL" id="BOML01000089">
    <property type="protein sequence ID" value="GIE07776.1"/>
    <property type="molecule type" value="Genomic_DNA"/>
</dbReference>
<dbReference type="SUPFAM" id="SSF117074">
    <property type="entry name" value="Hypothetical protein PA1324"/>
    <property type="match status" value="1"/>
</dbReference>
<dbReference type="SUPFAM" id="SSF51126">
    <property type="entry name" value="Pectin lyase-like"/>
    <property type="match status" value="1"/>
</dbReference>
<comment type="caution">
    <text evidence="3">The sequence shown here is derived from an EMBL/GenBank/DDBJ whole genome shotgun (WGS) entry which is preliminary data.</text>
</comment>
<dbReference type="Proteomes" id="UP000637628">
    <property type="component" value="Unassembled WGS sequence"/>
</dbReference>
<keyword evidence="2" id="KW-0732">Signal</keyword>
<name>A0ABQ3ZDC7_9ACTN</name>
<accession>A0ABQ3ZDC7</accession>
<feature type="region of interest" description="Disordered" evidence="1">
    <location>
        <begin position="784"/>
        <end position="826"/>
    </location>
</feature>
<evidence type="ECO:0000313" key="3">
    <source>
        <dbReference type="EMBL" id="GIE07776.1"/>
    </source>
</evidence>
<dbReference type="InterPro" id="IPR014756">
    <property type="entry name" value="Ig_E-set"/>
</dbReference>
<feature type="compositionally biased region" description="Low complexity" evidence="1">
    <location>
        <begin position="1677"/>
        <end position="1686"/>
    </location>
</feature>
<gene>
    <name evidence="3" type="ORF">Adu01nite_91260</name>
</gene>
<reference evidence="3 4" key="1">
    <citation type="submission" date="2021-01" db="EMBL/GenBank/DDBJ databases">
        <title>Whole genome shotgun sequence of Actinoplanes durhamensis NBRC 14914.</title>
        <authorList>
            <person name="Komaki H."/>
            <person name="Tamura T."/>
        </authorList>
    </citation>
    <scope>NUCLEOTIDE SEQUENCE [LARGE SCALE GENOMIC DNA]</scope>
    <source>
        <strain evidence="3 4">NBRC 14914</strain>
    </source>
</reference>
<dbReference type="SMART" id="SM00710">
    <property type="entry name" value="PbH1"/>
    <property type="match status" value="10"/>
</dbReference>
<dbReference type="Gene3D" id="2.60.40.10">
    <property type="entry name" value="Immunoglobulins"/>
    <property type="match status" value="3"/>
</dbReference>
<feature type="region of interest" description="Disordered" evidence="1">
    <location>
        <begin position="1677"/>
        <end position="1715"/>
    </location>
</feature>
<dbReference type="InterPro" id="IPR011050">
    <property type="entry name" value="Pectin_lyase_fold/virulence"/>
</dbReference>
<feature type="signal peptide" evidence="2">
    <location>
        <begin position="1"/>
        <end position="32"/>
    </location>
</feature>